<keyword evidence="3" id="KW-0255">Endonuclease</keyword>
<keyword evidence="2" id="KW-0479">Metal-binding</keyword>
<evidence type="ECO:0000256" key="6">
    <source>
        <dbReference type="ARBA" id="ARBA00022908"/>
    </source>
</evidence>
<dbReference type="SUPFAM" id="SSF53098">
    <property type="entry name" value="Ribonuclease H-like"/>
    <property type="match status" value="1"/>
</dbReference>
<dbReference type="PANTHER" id="PTHR42648:SF11">
    <property type="entry name" value="TRANSPOSON TY4-P GAG-POL POLYPROTEIN"/>
    <property type="match status" value="1"/>
</dbReference>
<evidence type="ECO:0000256" key="4">
    <source>
        <dbReference type="ARBA" id="ARBA00022801"/>
    </source>
</evidence>
<keyword evidence="6" id="KW-0229">DNA integration</keyword>
<dbReference type="PANTHER" id="PTHR42648">
    <property type="entry name" value="TRANSPOSASE, PUTATIVE-RELATED"/>
    <property type="match status" value="1"/>
</dbReference>
<keyword evidence="7" id="KW-0695">RNA-directed DNA polymerase</keyword>
<evidence type="ECO:0000313" key="12">
    <source>
        <dbReference type="Proteomes" id="UP000792457"/>
    </source>
</evidence>
<dbReference type="GO" id="GO:0003887">
    <property type="term" value="F:DNA-directed DNA polymerase activity"/>
    <property type="evidence" value="ECO:0007669"/>
    <property type="project" value="UniProtKB-KW"/>
</dbReference>
<evidence type="ECO:0000256" key="9">
    <source>
        <dbReference type="ARBA" id="ARBA00023172"/>
    </source>
</evidence>
<reference evidence="11" key="1">
    <citation type="submission" date="2013-04" db="EMBL/GenBank/DDBJ databases">
        <authorList>
            <person name="Qu J."/>
            <person name="Murali S.C."/>
            <person name="Bandaranaike D."/>
            <person name="Bellair M."/>
            <person name="Blankenburg K."/>
            <person name="Chao H."/>
            <person name="Dinh H."/>
            <person name="Doddapaneni H."/>
            <person name="Downs B."/>
            <person name="Dugan-Rocha S."/>
            <person name="Elkadiri S."/>
            <person name="Gnanaolivu R.D."/>
            <person name="Hernandez B."/>
            <person name="Javaid M."/>
            <person name="Jayaseelan J.C."/>
            <person name="Lee S."/>
            <person name="Li M."/>
            <person name="Ming W."/>
            <person name="Munidasa M."/>
            <person name="Muniz J."/>
            <person name="Nguyen L."/>
            <person name="Ongeri F."/>
            <person name="Osuji N."/>
            <person name="Pu L.-L."/>
            <person name="Puazo M."/>
            <person name="Qu C."/>
            <person name="Quiroz J."/>
            <person name="Raj R."/>
            <person name="Weissenberger G."/>
            <person name="Xin Y."/>
            <person name="Zou X."/>
            <person name="Han Y."/>
            <person name="Richards S."/>
            <person name="Worley K."/>
            <person name="Muzny D."/>
            <person name="Gibbs R."/>
        </authorList>
    </citation>
    <scope>NUCLEOTIDE SEQUENCE</scope>
    <source>
        <strain evidence="11">Sampled in the wild</strain>
    </source>
</reference>
<sequence length="255" mass="28716">MVVCYICKKPGHKAAKWWFKNKGNLKQGDGFQNHPSGASVHMCGNRELLSNYKVVEGKDFNRAGNEKLRTEGVCDNCVKAKQTRASFPRGRSERSKKILGIIHSDVCGPMDEVSLGGHKYFATFIDDKTRYTYVALLKSKDEVLEKIKLYKTIVEKQIVKFVKLTVGGTPEQNGVAERANRSILEKTRAMLKEAVAVKDQVPYEAWTGRRVNIGHLKVFECLAYVHVPKVKSNKLGDRGTAYIFVSYDEEKRGIG</sequence>
<accession>A0A8K0KC96</accession>
<evidence type="ECO:0000256" key="5">
    <source>
        <dbReference type="ARBA" id="ARBA00022842"/>
    </source>
</evidence>
<comment type="caution">
    <text evidence="11">The sequence shown here is derived from an EMBL/GenBank/DDBJ whole genome shotgun (WGS) entry which is preliminary data.</text>
</comment>
<dbReference type="GO" id="GO:0006310">
    <property type="term" value="P:DNA recombination"/>
    <property type="evidence" value="ECO:0007669"/>
    <property type="project" value="UniProtKB-KW"/>
</dbReference>
<keyword evidence="5" id="KW-0460">Magnesium</keyword>
<protein>
    <recommendedName>
        <fullName evidence="10">Retroviral polymerase SH3-like domain-containing protein</fullName>
    </recommendedName>
</protein>
<evidence type="ECO:0000256" key="3">
    <source>
        <dbReference type="ARBA" id="ARBA00022759"/>
    </source>
</evidence>
<dbReference type="OrthoDB" id="413361at2759"/>
<dbReference type="GO" id="GO:0003964">
    <property type="term" value="F:RNA-directed DNA polymerase activity"/>
    <property type="evidence" value="ECO:0007669"/>
    <property type="project" value="UniProtKB-KW"/>
</dbReference>
<evidence type="ECO:0000256" key="7">
    <source>
        <dbReference type="ARBA" id="ARBA00022918"/>
    </source>
</evidence>
<dbReference type="InterPro" id="IPR036397">
    <property type="entry name" value="RNaseH_sf"/>
</dbReference>
<evidence type="ECO:0000256" key="1">
    <source>
        <dbReference type="ARBA" id="ARBA00022722"/>
    </source>
</evidence>
<dbReference type="GO" id="GO:0046872">
    <property type="term" value="F:metal ion binding"/>
    <property type="evidence" value="ECO:0007669"/>
    <property type="project" value="UniProtKB-KW"/>
</dbReference>
<evidence type="ECO:0000256" key="2">
    <source>
        <dbReference type="ARBA" id="ARBA00022723"/>
    </source>
</evidence>
<name>A0A8K0KC96_LADFU</name>
<dbReference type="AlphaFoldDB" id="A0A8K0KC96"/>
<feature type="domain" description="Retroviral polymerase SH3-like" evidence="10">
    <location>
        <begin position="221"/>
        <end position="253"/>
    </location>
</feature>
<keyword evidence="8" id="KW-0808">Transferase</keyword>
<organism evidence="11 12">
    <name type="scientific">Ladona fulva</name>
    <name type="common">Scarce chaser dragonfly</name>
    <name type="synonym">Libellula fulva</name>
    <dbReference type="NCBI Taxonomy" id="123851"/>
    <lineage>
        <taxon>Eukaryota</taxon>
        <taxon>Metazoa</taxon>
        <taxon>Ecdysozoa</taxon>
        <taxon>Arthropoda</taxon>
        <taxon>Hexapoda</taxon>
        <taxon>Insecta</taxon>
        <taxon>Pterygota</taxon>
        <taxon>Palaeoptera</taxon>
        <taxon>Odonata</taxon>
        <taxon>Epiprocta</taxon>
        <taxon>Anisoptera</taxon>
        <taxon>Libelluloidea</taxon>
        <taxon>Libellulidae</taxon>
        <taxon>Ladona</taxon>
    </lineage>
</organism>
<dbReference type="InterPro" id="IPR012337">
    <property type="entry name" value="RNaseH-like_sf"/>
</dbReference>
<proteinExistence type="predicted"/>
<evidence type="ECO:0000259" key="10">
    <source>
        <dbReference type="Pfam" id="PF25597"/>
    </source>
</evidence>
<gene>
    <name evidence="11" type="ORF">J437_LFUL011809</name>
</gene>
<dbReference type="Pfam" id="PF25597">
    <property type="entry name" value="SH3_retrovirus"/>
    <property type="match status" value="1"/>
</dbReference>
<dbReference type="Proteomes" id="UP000792457">
    <property type="component" value="Unassembled WGS sequence"/>
</dbReference>
<keyword evidence="4" id="KW-0378">Hydrolase</keyword>
<keyword evidence="8" id="KW-0548">Nucleotidyltransferase</keyword>
<dbReference type="InterPro" id="IPR039537">
    <property type="entry name" value="Retrotran_Ty1/copia-like"/>
</dbReference>
<evidence type="ECO:0000256" key="8">
    <source>
        <dbReference type="ARBA" id="ARBA00022932"/>
    </source>
</evidence>
<dbReference type="GO" id="GO:0016787">
    <property type="term" value="F:hydrolase activity"/>
    <property type="evidence" value="ECO:0007669"/>
    <property type="project" value="UniProtKB-KW"/>
</dbReference>
<keyword evidence="8" id="KW-0239">DNA-directed DNA polymerase</keyword>
<dbReference type="GO" id="GO:0003676">
    <property type="term" value="F:nucleic acid binding"/>
    <property type="evidence" value="ECO:0007669"/>
    <property type="project" value="InterPro"/>
</dbReference>
<evidence type="ECO:0000313" key="11">
    <source>
        <dbReference type="EMBL" id="KAG8232255.1"/>
    </source>
</evidence>
<dbReference type="EMBL" id="KZ308605">
    <property type="protein sequence ID" value="KAG8232255.1"/>
    <property type="molecule type" value="Genomic_DNA"/>
</dbReference>
<keyword evidence="12" id="KW-1185">Reference proteome</keyword>
<keyword evidence="1" id="KW-0540">Nuclease</keyword>
<dbReference type="InterPro" id="IPR057670">
    <property type="entry name" value="SH3_retrovirus"/>
</dbReference>
<dbReference type="GO" id="GO:0015074">
    <property type="term" value="P:DNA integration"/>
    <property type="evidence" value="ECO:0007669"/>
    <property type="project" value="UniProtKB-KW"/>
</dbReference>
<dbReference type="Gene3D" id="3.30.420.10">
    <property type="entry name" value="Ribonuclease H-like superfamily/Ribonuclease H"/>
    <property type="match status" value="2"/>
</dbReference>
<keyword evidence="9" id="KW-0233">DNA recombination</keyword>
<reference evidence="11" key="2">
    <citation type="submission" date="2017-10" db="EMBL/GenBank/DDBJ databases">
        <title>Ladona fulva Genome sequencing and assembly.</title>
        <authorList>
            <person name="Murali S."/>
            <person name="Richards S."/>
            <person name="Bandaranaike D."/>
            <person name="Bellair M."/>
            <person name="Blankenburg K."/>
            <person name="Chao H."/>
            <person name="Dinh H."/>
            <person name="Doddapaneni H."/>
            <person name="Dugan-Rocha S."/>
            <person name="Elkadiri S."/>
            <person name="Gnanaolivu R."/>
            <person name="Hernandez B."/>
            <person name="Skinner E."/>
            <person name="Javaid M."/>
            <person name="Lee S."/>
            <person name="Li M."/>
            <person name="Ming W."/>
            <person name="Munidasa M."/>
            <person name="Muniz J."/>
            <person name="Nguyen L."/>
            <person name="Hughes D."/>
            <person name="Osuji N."/>
            <person name="Pu L.-L."/>
            <person name="Puazo M."/>
            <person name="Qu C."/>
            <person name="Quiroz J."/>
            <person name="Raj R."/>
            <person name="Weissenberger G."/>
            <person name="Xin Y."/>
            <person name="Zou X."/>
            <person name="Han Y."/>
            <person name="Worley K."/>
            <person name="Muzny D."/>
            <person name="Gibbs R."/>
        </authorList>
    </citation>
    <scope>NUCLEOTIDE SEQUENCE</scope>
    <source>
        <strain evidence="11">Sampled in the wild</strain>
    </source>
</reference>
<dbReference type="GO" id="GO:0004519">
    <property type="term" value="F:endonuclease activity"/>
    <property type="evidence" value="ECO:0007669"/>
    <property type="project" value="UniProtKB-KW"/>
</dbReference>